<evidence type="ECO:0000313" key="4">
    <source>
        <dbReference type="EMBL" id="SKA09340.1"/>
    </source>
</evidence>
<evidence type="ECO:0000256" key="1">
    <source>
        <dbReference type="ARBA" id="ARBA00004496"/>
    </source>
</evidence>
<keyword evidence="3" id="KW-0143">Chaperone</keyword>
<dbReference type="Pfam" id="PF03927">
    <property type="entry name" value="NapD"/>
    <property type="match status" value="1"/>
</dbReference>
<organism evidence="4 5">
    <name type="scientific">Carboxydocella sporoproducens DSM 16521</name>
    <dbReference type="NCBI Taxonomy" id="1121270"/>
    <lineage>
        <taxon>Bacteria</taxon>
        <taxon>Bacillati</taxon>
        <taxon>Bacillota</taxon>
        <taxon>Clostridia</taxon>
        <taxon>Eubacteriales</taxon>
        <taxon>Clostridiales Family XVI. Incertae Sedis</taxon>
        <taxon>Carboxydocella</taxon>
    </lineage>
</organism>
<evidence type="ECO:0000256" key="2">
    <source>
        <dbReference type="ARBA" id="ARBA00022490"/>
    </source>
</evidence>
<comment type="subcellular location">
    <subcellularLocation>
        <location evidence="1">Cytoplasm</location>
    </subcellularLocation>
</comment>
<protein>
    <submittedName>
        <fullName evidence="4">Periplasmic nitrate reductase chaperone NapD</fullName>
    </submittedName>
</protein>
<dbReference type="PANTHER" id="PTHR38603:SF1">
    <property type="entry name" value="CHAPERONE NAPD"/>
    <property type="match status" value="1"/>
</dbReference>
<dbReference type="EMBL" id="FUXM01000023">
    <property type="protein sequence ID" value="SKA09340.1"/>
    <property type="molecule type" value="Genomic_DNA"/>
</dbReference>
<dbReference type="RefSeq" id="WP_078665909.1">
    <property type="nucleotide sequence ID" value="NZ_FUXM01000023.1"/>
</dbReference>
<dbReference type="AlphaFoldDB" id="A0A1T4R032"/>
<keyword evidence="2" id="KW-0963">Cytoplasm</keyword>
<sequence>MVISGLYIQVKEEMMEEVAKQLAALPGVEVHGCFPPGKIIIVLESKNEDDAHEMVSQTIVNIPGVLGAYLAYCNFEELVS</sequence>
<gene>
    <name evidence="4" type="ORF">SAMN02745885_01875</name>
</gene>
<name>A0A1T4R032_9FIRM</name>
<dbReference type="Gene3D" id="3.30.70.920">
    <property type="match status" value="1"/>
</dbReference>
<dbReference type="Proteomes" id="UP000189933">
    <property type="component" value="Unassembled WGS sequence"/>
</dbReference>
<dbReference type="PANTHER" id="PTHR38603">
    <property type="entry name" value="CHAPERONE NAPD"/>
    <property type="match status" value="1"/>
</dbReference>
<dbReference type="GO" id="GO:0051224">
    <property type="term" value="P:negative regulation of protein transport"/>
    <property type="evidence" value="ECO:0007669"/>
    <property type="project" value="TreeGrafter"/>
</dbReference>
<evidence type="ECO:0000256" key="3">
    <source>
        <dbReference type="ARBA" id="ARBA00023186"/>
    </source>
</evidence>
<dbReference type="GO" id="GO:0005737">
    <property type="term" value="C:cytoplasm"/>
    <property type="evidence" value="ECO:0007669"/>
    <property type="project" value="UniProtKB-SubCell"/>
</dbReference>
<accession>A0A1T4R032</accession>
<evidence type="ECO:0000313" key="5">
    <source>
        <dbReference type="Proteomes" id="UP000189933"/>
    </source>
</evidence>
<proteinExistence type="predicted"/>
<dbReference type="InterPro" id="IPR005623">
    <property type="entry name" value="Chaperone_NapD_NO3_reduct"/>
</dbReference>
<keyword evidence="5" id="KW-1185">Reference proteome</keyword>
<reference evidence="5" key="1">
    <citation type="submission" date="2017-02" db="EMBL/GenBank/DDBJ databases">
        <authorList>
            <person name="Varghese N."/>
            <person name="Submissions S."/>
        </authorList>
    </citation>
    <scope>NUCLEOTIDE SEQUENCE [LARGE SCALE GENOMIC DNA]</scope>
    <source>
        <strain evidence="5">DSM 16521</strain>
    </source>
</reference>
<dbReference type="OrthoDB" id="2885067at2"/>